<reference evidence="4" key="1">
    <citation type="submission" date="2023-03" db="EMBL/GenBank/DDBJ databases">
        <title>Near-Complete genome sequence of Lipomyces tetrasporous NRRL Y-64009, an oleaginous yeast capable of growing on lignocellulosic hydrolysates.</title>
        <authorList>
            <consortium name="Lawrence Berkeley National Laboratory"/>
            <person name="Jagtap S.S."/>
            <person name="Liu J.-J."/>
            <person name="Walukiewicz H.E."/>
            <person name="Pangilinan J."/>
            <person name="Lipzen A."/>
            <person name="Ahrendt S."/>
            <person name="Koriabine M."/>
            <person name="Cobaugh K."/>
            <person name="Salamov A."/>
            <person name="Yoshinaga Y."/>
            <person name="Ng V."/>
            <person name="Daum C."/>
            <person name="Grigoriev I.V."/>
            <person name="Slininger P.J."/>
            <person name="Dien B.S."/>
            <person name="Jin Y.-S."/>
            <person name="Rao C.V."/>
        </authorList>
    </citation>
    <scope>NUCLEOTIDE SEQUENCE</scope>
    <source>
        <strain evidence="4">NRRL Y-64009</strain>
    </source>
</reference>
<dbReference type="Gene3D" id="3.40.50.720">
    <property type="entry name" value="NAD(P)-binding Rossmann-like Domain"/>
    <property type="match status" value="1"/>
</dbReference>
<dbReference type="InterPro" id="IPR002347">
    <property type="entry name" value="SDR_fam"/>
</dbReference>
<dbReference type="FunFam" id="3.40.50.720:FF:000084">
    <property type="entry name" value="Short-chain dehydrogenase reductase"/>
    <property type="match status" value="1"/>
</dbReference>
<evidence type="ECO:0000256" key="1">
    <source>
        <dbReference type="ARBA" id="ARBA00006484"/>
    </source>
</evidence>
<evidence type="ECO:0000256" key="2">
    <source>
        <dbReference type="ARBA" id="ARBA00022857"/>
    </source>
</evidence>
<keyword evidence="2" id="KW-0521">NADP</keyword>
<keyword evidence="3" id="KW-0560">Oxidoreductase</keyword>
<evidence type="ECO:0000313" key="5">
    <source>
        <dbReference type="Proteomes" id="UP001217417"/>
    </source>
</evidence>
<dbReference type="InterPro" id="IPR036291">
    <property type="entry name" value="NAD(P)-bd_dom_sf"/>
</dbReference>
<evidence type="ECO:0000256" key="3">
    <source>
        <dbReference type="ARBA" id="ARBA00023002"/>
    </source>
</evidence>
<dbReference type="AlphaFoldDB" id="A0AAD7QML1"/>
<dbReference type="SUPFAM" id="SSF51735">
    <property type="entry name" value="NAD(P)-binding Rossmann-fold domains"/>
    <property type="match status" value="1"/>
</dbReference>
<accession>A0AAD7QML1</accession>
<dbReference type="CDD" id="cd05233">
    <property type="entry name" value="SDR_c"/>
    <property type="match status" value="1"/>
</dbReference>
<dbReference type="PANTHER" id="PTHR24321:SF8">
    <property type="entry name" value="ESTRADIOL 17-BETA-DEHYDROGENASE 8-RELATED"/>
    <property type="match status" value="1"/>
</dbReference>
<dbReference type="PANTHER" id="PTHR24321">
    <property type="entry name" value="DEHYDROGENASES, SHORT CHAIN"/>
    <property type="match status" value="1"/>
</dbReference>
<keyword evidence="5" id="KW-1185">Reference proteome</keyword>
<evidence type="ECO:0000313" key="4">
    <source>
        <dbReference type="EMBL" id="KAJ8097671.1"/>
    </source>
</evidence>
<name>A0AAD7QML1_9ASCO</name>
<dbReference type="PRINTS" id="PR00081">
    <property type="entry name" value="GDHRDH"/>
</dbReference>
<proteinExistence type="inferred from homology"/>
<comment type="caution">
    <text evidence="4">The sequence shown here is derived from an EMBL/GenBank/DDBJ whole genome shotgun (WGS) entry which is preliminary data.</text>
</comment>
<dbReference type="GeneID" id="80885364"/>
<dbReference type="EMBL" id="JARPMG010000010">
    <property type="protein sequence ID" value="KAJ8097671.1"/>
    <property type="molecule type" value="Genomic_DNA"/>
</dbReference>
<organism evidence="4 5">
    <name type="scientific">Lipomyces tetrasporus</name>
    <dbReference type="NCBI Taxonomy" id="54092"/>
    <lineage>
        <taxon>Eukaryota</taxon>
        <taxon>Fungi</taxon>
        <taxon>Dikarya</taxon>
        <taxon>Ascomycota</taxon>
        <taxon>Saccharomycotina</taxon>
        <taxon>Lipomycetes</taxon>
        <taxon>Lipomycetales</taxon>
        <taxon>Lipomycetaceae</taxon>
        <taxon>Lipomyces</taxon>
    </lineage>
</organism>
<dbReference type="Pfam" id="PF13561">
    <property type="entry name" value="adh_short_C2"/>
    <property type="match status" value="1"/>
</dbReference>
<dbReference type="RefSeq" id="XP_056041121.1">
    <property type="nucleotide sequence ID" value="XM_056190198.1"/>
</dbReference>
<comment type="similarity">
    <text evidence="1">Belongs to the short-chain dehydrogenases/reductases (SDR) family.</text>
</comment>
<gene>
    <name evidence="4" type="ORF">POJ06DRAFT_285488</name>
</gene>
<protein>
    <submittedName>
        <fullName evidence="4">Oxidoreductase</fullName>
    </submittedName>
</protein>
<dbReference type="Proteomes" id="UP001217417">
    <property type="component" value="Unassembled WGS sequence"/>
</dbReference>
<dbReference type="GO" id="GO:0016491">
    <property type="term" value="F:oxidoreductase activity"/>
    <property type="evidence" value="ECO:0007669"/>
    <property type="project" value="UniProtKB-KW"/>
</dbReference>
<sequence>MTEDLAGKAFVVIGSASGMGLATVRTLAQHGAQLAICDINESALEQVESELAREREARVIIQAVDVTDPEGLKRFLEMAKQRLGKIHGIANFAGTGGHKLGLESIWETHPEEFNFIMDLNVKGTFNVLGETLNRGIWRSLEDISKAPVFAASKHAAAGLIKSAALEVGQRGVRVNCVLPGAVDTPMYQQVLKSAGLSASASVTPIPRPGQPLEIANVTAFLLSDQSSFVSGAAWSVDGGANA</sequence>